<dbReference type="EMBL" id="AP025564">
    <property type="protein sequence ID" value="BDE95199.1"/>
    <property type="molecule type" value="Genomic_DNA"/>
</dbReference>
<organism evidence="2 3">
    <name type="scientific">Raoultibacter timonensis</name>
    <dbReference type="NCBI Taxonomy" id="1907662"/>
    <lineage>
        <taxon>Bacteria</taxon>
        <taxon>Bacillati</taxon>
        <taxon>Actinomycetota</taxon>
        <taxon>Coriobacteriia</taxon>
        <taxon>Eggerthellales</taxon>
        <taxon>Eggerthellaceae</taxon>
        <taxon>Raoultibacter</taxon>
    </lineage>
</organism>
<accession>A0ABN6MC40</accession>
<feature type="region of interest" description="Disordered" evidence="1">
    <location>
        <begin position="1"/>
        <end position="27"/>
    </location>
</feature>
<sequence length="89" mass="10293">MRRARRSNAECKRGRRGVSTARLPGSAAHMSPETCFYVFLLVVLYLKLRRSNARRAELGLRESRLDDLSRPVEIEREMGSKRNTKDKNT</sequence>
<name>A0ABN6MC40_9ACTN</name>
<gene>
    <name evidence="2" type="ORF">CE91St30_05320</name>
</gene>
<dbReference type="Proteomes" id="UP001320544">
    <property type="component" value="Chromosome"/>
</dbReference>
<proteinExistence type="predicted"/>
<evidence type="ECO:0000256" key="1">
    <source>
        <dbReference type="SAM" id="MobiDB-lite"/>
    </source>
</evidence>
<keyword evidence="3" id="KW-1185">Reference proteome</keyword>
<evidence type="ECO:0000313" key="3">
    <source>
        <dbReference type="Proteomes" id="UP001320544"/>
    </source>
</evidence>
<reference evidence="2 3" key="1">
    <citation type="submission" date="2022-01" db="EMBL/GenBank/DDBJ databases">
        <title>Novel bile acid biosynthetic pathways are enriched in the microbiome of centenarians.</title>
        <authorList>
            <person name="Sato Y."/>
            <person name="Atarashi K."/>
            <person name="Plichta R.D."/>
            <person name="Arai Y."/>
            <person name="Sasajima S."/>
            <person name="Kearney M.S."/>
            <person name="Suda W."/>
            <person name="Takeshita K."/>
            <person name="Sasaki T."/>
            <person name="Okamoto S."/>
            <person name="Skelly N.A."/>
            <person name="Okamura Y."/>
            <person name="Vlamakis H."/>
            <person name="Li Y."/>
            <person name="Tanoue T."/>
            <person name="Takei H."/>
            <person name="Nittono H."/>
            <person name="Narushima S."/>
            <person name="Irie J."/>
            <person name="Itoh H."/>
            <person name="Moriya K."/>
            <person name="Sugiura Y."/>
            <person name="Suematsu M."/>
            <person name="Moritoki N."/>
            <person name="Shibata S."/>
            <person name="Littman R.D."/>
            <person name="Fischbach A.M."/>
            <person name="Uwamino Y."/>
            <person name="Inoue T."/>
            <person name="Honda A."/>
            <person name="Hattori M."/>
            <person name="Murai T."/>
            <person name="Xavier J.R."/>
            <person name="Hirose N."/>
            <person name="Honda K."/>
        </authorList>
    </citation>
    <scope>NUCLEOTIDE SEQUENCE [LARGE SCALE GENOMIC DNA]</scope>
    <source>
        <strain evidence="2 3">CE91-St30</strain>
    </source>
</reference>
<evidence type="ECO:0000313" key="2">
    <source>
        <dbReference type="EMBL" id="BDE95199.1"/>
    </source>
</evidence>
<protein>
    <submittedName>
        <fullName evidence="2">Uncharacterized protein</fullName>
    </submittedName>
</protein>